<evidence type="ECO:0000259" key="3">
    <source>
        <dbReference type="Pfam" id="PF03389"/>
    </source>
</evidence>
<dbReference type="Gene3D" id="3.30.930.30">
    <property type="match status" value="1"/>
</dbReference>
<dbReference type="EMBL" id="JAUSUB010000018">
    <property type="protein sequence ID" value="MDQ0271941.1"/>
    <property type="molecule type" value="Genomic_DNA"/>
</dbReference>
<evidence type="ECO:0000313" key="5">
    <source>
        <dbReference type="Proteomes" id="UP001238088"/>
    </source>
</evidence>
<name>A0ABU0AMG4_9BACI</name>
<protein>
    <recommendedName>
        <fullName evidence="3">MobA/MobL protein domain-containing protein</fullName>
    </recommendedName>
</protein>
<dbReference type="Pfam" id="PF03389">
    <property type="entry name" value="MobA_MobL"/>
    <property type="match status" value="1"/>
</dbReference>
<comment type="similarity">
    <text evidence="1">Belongs to the MobA/MobL family.</text>
</comment>
<sequence length="115" mass="13434">MVADIAIHRDDENNPHFHVMLTVRPFNKDGSWGNKATRKYILDNKGNHILDKNGKKKFKKVSSTDWNDREKFKSWRKLWEKKTNLYLSSNGFNEKITHLTNAARGLETLPTIHEG</sequence>
<evidence type="ECO:0000313" key="4">
    <source>
        <dbReference type="EMBL" id="MDQ0271941.1"/>
    </source>
</evidence>
<evidence type="ECO:0000256" key="1">
    <source>
        <dbReference type="ARBA" id="ARBA00010873"/>
    </source>
</evidence>
<gene>
    <name evidence="4" type="ORF">J2S17_003829</name>
</gene>
<proteinExistence type="inferred from homology"/>
<comment type="caution">
    <text evidence="4">The sequence shown here is derived from an EMBL/GenBank/DDBJ whole genome shotgun (WGS) entry which is preliminary data.</text>
</comment>
<keyword evidence="2" id="KW-0184">Conjugation</keyword>
<dbReference type="InterPro" id="IPR005053">
    <property type="entry name" value="MobA_MobL"/>
</dbReference>
<evidence type="ECO:0000256" key="2">
    <source>
        <dbReference type="ARBA" id="ARBA00022971"/>
    </source>
</evidence>
<accession>A0ABU0AMG4</accession>
<organism evidence="4 5">
    <name type="scientific">Cytobacillus purgationiresistens</name>
    <dbReference type="NCBI Taxonomy" id="863449"/>
    <lineage>
        <taxon>Bacteria</taxon>
        <taxon>Bacillati</taxon>
        <taxon>Bacillota</taxon>
        <taxon>Bacilli</taxon>
        <taxon>Bacillales</taxon>
        <taxon>Bacillaceae</taxon>
        <taxon>Cytobacillus</taxon>
    </lineage>
</organism>
<dbReference type="Proteomes" id="UP001238088">
    <property type="component" value="Unassembled WGS sequence"/>
</dbReference>
<reference evidence="4 5" key="1">
    <citation type="submission" date="2023-07" db="EMBL/GenBank/DDBJ databases">
        <title>Genomic Encyclopedia of Type Strains, Phase IV (KMG-IV): sequencing the most valuable type-strain genomes for metagenomic binning, comparative biology and taxonomic classification.</title>
        <authorList>
            <person name="Goeker M."/>
        </authorList>
    </citation>
    <scope>NUCLEOTIDE SEQUENCE [LARGE SCALE GENOMIC DNA]</scope>
    <source>
        <strain evidence="4 5">DSM 23494</strain>
    </source>
</reference>
<feature type="domain" description="MobA/MobL protein" evidence="3">
    <location>
        <begin position="1"/>
        <end position="115"/>
    </location>
</feature>
<keyword evidence="5" id="KW-1185">Reference proteome</keyword>